<dbReference type="SUPFAM" id="SSF48452">
    <property type="entry name" value="TPR-like"/>
    <property type="match status" value="1"/>
</dbReference>
<dbReference type="EMBL" id="AP009049">
    <property type="protein sequence ID" value="BAH07815.1"/>
    <property type="molecule type" value="Genomic_DNA"/>
</dbReference>
<evidence type="ECO:0000313" key="1">
    <source>
        <dbReference type="EMBL" id="BAH07815.1"/>
    </source>
</evidence>
<dbReference type="HOGENOM" id="CLU_089482_1_0_9"/>
<reference evidence="2" key="1">
    <citation type="submission" date="2005-09" db="EMBL/GenBank/DDBJ databases">
        <title>Complete genome sequence of Clostridium kluyveri and comparative genomics of Clostridia species.</title>
        <authorList>
            <person name="Inui M."/>
            <person name="Nonaka H."/>
            <person name="Shinoda Y."/>
            <person name="Ikenaga Y."/>
            <person name="Abe M."/>
            <person name="Naito K."/>
            <person name="Vertes A.A."/>
            <person name="Yukawa H."/>
        </authorList>
    </citation>
    <scope>NUCLEOTIDE SEQUENCE [LARGE SCALE GENOMIC DNA]</scope>
    <source>
        <strain evidence="2">NBRC 12016</strain>
    </source>
</reference>
<sequence length="231" mass="27208">MKISGGLIMLKRSITDELIKKFEELLEQIIYNKKNKNYTKALDLIDDAFKYIFRLSIKFFNSFSTENLLEIIKSDGTINADKYIMMGKLLKEEGDILENQHKEQDAFYIYEKSLNLFLNAFLIKNDHCDLENHFSDIDPIIIKVSPYKLSRDIENRLIEYYLKVGSFDKAEDTLYEILKDSDFSRECLKNAVKFYETLLLKSENELNRGNLPREEIIESLNSLNEKLLKNE</sequence>
<dbReference type="KEGG" id="ckr:CKR_2764"/>
<dbReference type="Proteomes" id="UP000007969">
    <property type="component" value="Chromosome"/>
</dbReference>
<gene>
    <name evidence="1" type="ordered locus">CKR_2764</name>
</gene>
<evidence type="ECO:0008006" key="3">
    <source>
        <dbReference type="Google" id="ProtNLM"/>
    </source>
</evidence>
<protein>
    <recommendedName>
        <fullName evidence="3">Tetratricopeptide repeat protein</fullName>
    </recommendedName>
</protein>
<proteinExistence type="predicted"/>
<accession>B9E5P0</accession>
<dbReference type="Pfam" id="PF20092">
    <property type="entry name" value="DUF6483"/>
    <property type="match status" value="1"/>
</dbReference>
<evidence type="ECO:0000313" key="2">
    <source>
        <dbReference type="Proteomes" id="UP000007969"/>
    </source>
</evidence>
<dbReference type="InterPro" id="IPR011990">
    <property type="entry name" value="TPR-like_helical_dom_sf"/>
</dbReference>
<dbReference type="AlphaFoldDB" id="B9E5P0"/>
<dbReference type="InterPro" id="IPR045507">
    <property type="entry name" value="DUF6483"/>
</dbReference>
<name>B9E5P0_CLOK1</name>
<organism evidence="1 2">
    <name type="scientific">Clostridium kluyveri (strain NBRC 12016)</name>
    <dbReference type="NCBI Taxonomy" id="583346"/>
    <lineage>
        <taxon>Bacteria</taxon>
        <taxon>Bacillati</taxon>
        <taxon>Bacillota</taxon>
        <taxon>Clostridia</taxon>
        <taxon>Eubacteriales</taxon>
        <taxon>Clostridiaceae</taxon>
        <taxon>Clostridium</taxon>
    </lineage>
</organism>